<gene>
    <name evidence="2" type="ORF">GCM10017566_13310</name>
</gene>
<name>A0A8H9IX47_9PSEU</name>
<evidence type="ECO:0000256" key="1">
    <source>
        <dbReference type="SAM" id="Phobius"/>
    </source>
</evidence>
<comment type="caution">
    <text evidence="2">The sequence shown here is derived from an EMBL/GenBank/DDBJ whole genome shotgun (WGS) entry which is preliminary data.</text>
</comment>
<feature type="transmembrane region" description="Helical" evidence="1">
    <location>
        <begin position="48"/>
        <end position="69"/>
    </location>
</feature>
<accession>A0A8H9IX47</accession>
<keyword evidence="3" id="KW-1185">Reference proteome</keyword>
<keyword evidence="1" id="KW-1133">Transmembrane helix</keyword>
<keyword evidence="1" id="KW-0472">Membrane</keyword>
<proteinExistence type="predicted"/>
<evidence type="ECO:0008006" key="4">
    <source>
        <dbReference type="Google" id="ProtNLM"/>
    </source>
</evidence>
<sequence length="160" mass="17667">MSETVLWQGKSPQRLGSRRQYLTDLGALVLGIGLTALLMALLGKLDQLPYYAVGLTAFLALSLVPRVLLTRNQLMTGDYTITDRRILVEDRVWGIPVRRDELLSELKTPELLDGSVAFGDPKSGAVAGTRQDGVVIPPLVLWHVPEPERVLEIVRRAQQG</sequence>
<dbReference type="RefSeq" id="WP_145938043.1">
    <property type="nucleotide sequence ID" value="NZ_BNAV01000001.1"/>
</dbReference>
<dbReference type="Proteomes" id="UP000658656">
    <property type="component" value="Unassembled WGS sequence"/>
</dbReference>
<keyword evidence="1" id="KW-0812">Transmembrane</keyword>
<reference evidence="2" key="2">
    <citation type="submission" date="2020-09" db="EMBL/GenBank/DDBJ databases">
        <authorList>
            <person name="Sun Q."/>
            <person name="Zhou Y."/>
        </authorList>
    </citation>
    <scope>NUCLEOTIDE SEQUENCE</scope>
    <source>
        <strain evidence="2">CGMCC 4.7679</strain>
    </source>
</reference>
<feature type="transmembrane region" description="Helical" evidence="1">
    <location>
        <begin position="21"/>
        <end position="42"/>
    </location>
</feature>
<evidence type="ECO:0000313" key="2">
    <source>
        <dbReference type="EMBL" id="GHF41220.1"/>
    </source>
</evidence>
<evidence type="ECO:0000313" key="3">
    <source>
        <dbReference type="Proteomes" id="UP000658656"/>
    </source>
</evidence>
<organism evidence="2 3">
    <name type="scientific">Amycolatopsis bartoniae</name>
    <dbReference type="NCBI Taxonomy" id="941986"/>
    <lineage>
        <taxon>Bacteria</taxon>
        <taxon>Bacillati</taxon>
        <taxon>Actinomycetota</taxon>
        <taxon>Actinomycetes</taxon>
        <taxon>Pseudonocardiales</taxon>
        <taxon>Pseudonocardiaceae</taxon>
        <taxon>Amycolatopsis</taxon>
    </lineage>
</organism>
<protein>
    <recommendedName>
        <fullName evidence="4">PH domain-containing protein</fullName>
    </recommendedName>
</protein>
<dbReference type="EMBL" id="BNAV01000001">
    <property type="protein sequence ID" value="GHF41220.1"/>
    <property type="molecule type" value="Genomic_DNA"/>
</dbReference>
<reference evidence="2" key="1">
    <citation type="journal article" date="2014" name="Int. J. Syst. Evol. Microbiol.">
        <title>Complete genome sequence of Corynebacterium casei LMG S-19264T (=DSM 44701T), isolated from a smear-ripened cheese.</title>
        <authorList>
            <consortium name="US DOE Joint Genome Institute (JGI-PGF)"/>
            <person name="Walter F."/>
            <person name="Albersmeier A."/>
            <person name="Kalinowski J."/>
            <person name="Ruckert C."/>
        </authorList>
    </citation>
    <scope>NUCLEOTIDE SEQUENCE</scope>
    <source>
        <strain evidence="2">CGMCC 4.7679</strain>
    </source>
</reference>
<dbReference type="AlphaFoldDB" id="A0A8H9IX47"/>